<gene>
    <name evidence="2" type="ORF">GJ744_004368</name>
</gene>
<comment type="caution">
    <text evidence="2">The sequence shown here is derived from an EMBL/GenBank/DDBJ whole genome shotgun (WGS) entry which is preliminary data.</text>
</comment>
<name>A0A8H7ARI8_9EURO</name>
<evidence type="ECO:0000313" key="2">
    <source>
        <dbReference type="EMBL" id="KAF7514043.1"/>
    </source>
</evidence>
<dbReference type="AlphaFoldDB" id="A0A8H7ARI8"/>
<accession>A0A8H7ARI8</accession>
<feature type="region of interest" description="Disordered" evidence="1">
    <location>
        <begin position="66"/>
        <end position="85"/>
    </location>
</feature>
<evidence type="ECO:0000313" key="3">
    <source>
        <dbReference type="Proteomes" id="UP000606974"/>
    </source>
</evidence>
<dbReference type="EMBL" id="JAACFV010000002">
    <property type="protein sequence ID" value="KAF7514043.1"/>
    <property type="molecule type" value="Genomic_DNA"/>
</dbReference>
<sequence length="85" mass="9918">MAQKKAIVHRSPLAVAHRRIFTLRWVTLKVLRPLLERGVEQSDLDKRKGVFWTLAMFSIRGWVTASKSRESSESYYRGRSVDSRL</sequence>
<dbReference type="Proteomes" id="UP000606974">
    <property type="component" value="Unassembled WGS sequence"/>
</dbReference>
<keyword evidence="3" id="KW-1185">Reference proteome</keyword>
<protein>
    <submittedName>
        <fullName evidence="2">Uncharacterized protein</fullName>
    </submittedName>
</protein>
<reference evidence="2" key="1">
    <citation type="submission" date="2020-02" db="EMBL/GenBank/DDBJ databases">
        <authorList>
            <person name="Palmer J.M."/>
        </authorList>
    </citation>
    <scope>NUCLEOTIDE SEQUENCE</scope>
    <source>
        <strain evidence="2">EPUS1.4</strain>
        <tissue evidence="2">Thallus</tissue>
    </source>
</reference>
<evidence type="ECO:0000256" key="1">
    <source>
        <dbReference type="SAM" id="MobiDB-lite"/>
    </source>
</evidence>
<organism evidence="2 3">
    <name type="scientific">Endocarpon pusillum</name>
    <dbReference type="NCBI Taxonomy" id="364733"/>
    <lineage>
        <taxon>Eukaryota</taxon>
        <taxon>Fungi</taxon>
        <taxon>Dikarya</taxon>
        <taxon>Ascomycota</taxon>
        <taxon>Pezizomycotina</taxon>
        <taxon>Eurotiomycetes</taxon>
        <taxon>Chaetothyriomycetidae</taxon>
        <taxon>Verrucariales</taxon>
        <taxon>Verrucariaceae</taxon>
        <taxon>Endocarpon</taxon>
    </lineage>
</organism>
<proteinExistence type="predicted"/>